<feature type="region of interest" description="Disordered" evidence="1">
    <location>
        <begin position="1"/>
        <end position="53"/>
    </location>
</feature>
<feature type="compositionally biased region" description="Basic and acidic residues" evidence="1">
    <location>
        <begin position="21"/>
        <end position="46"/>
    </location>
</feature>
<evidence type="ECO:0000313" key="2">
    <source>
        <dbReference type="EMBL" id="KWA54975.1"/>
    </source>
</evidence>
<dbReference type="AlphaFoldDB" id="A0A108ISF1"/>
<comment type="caution">
    <text evidence="2">The sequence shown here is derived from an EMBL/GenBank/DDBJ whole genome shotgun (WGS) entry which is preliminary data.</text>
</comment>
<dbReference type="Proteomes" id="UP000068603">
    <property type="component" value="Unassembled WGS sequence"/>
</dbReference>
<organism evidence="2">
    <name type="scientific">Burkholderia stagnalis</name>
    <dbReference type="NCBI Taxonomy" id="1503054"/>
    <lineage>
        <taxon>Bacteria</taxon>
        <taxon>Pseudomonadati</taxon>
        <taxon>Pseudomonadota</taxon>
        <taxon>Betaproteobacteria</taxon>
        <taxon>Burkholderiales</taxon>
        <taxon>Burkholderiaceae</taxon>
        <taxon>Burkholderia</taxon>
        <taxon>Burkholderia cepacia complex</taxon>
    </lineage>
</organism>
<name>A0A108ISF1_9BURK</name>
<accession>A0A108ISF1</accession>
<protein>
    <submittedName>
        <fullName evidence="2">Uncharacterized protein</fullName>
    </submittedName>
</protein>
<evidence type="ECO:0000256" key="1">
    <source>
        <dbReference type="SAM" id="MobiDB-lite"/>
    </source>
</evidence>
<sequence>MQGNDSNASIDDGCPYASITDAREAHQRFHDARAVRQRPAADHDRGGSGATTATRYAPALLTMAFDSTASG</sequence>
<gene>
    <name evidence="2" type="ORF">WT44_27385</name>
</gene>
<reference evidence="2 3" key="1">
    <citation type="submission" date="2015-11" db="EMBL/GenBank/DDBJ databases">
        <title>Expanding the genomic diversity of Burkholderia species for the development of highly accurate diagnostics.</title>
        <authorList>
            <person name="Sahl J."/>
            <person name="Keim P."/>
            <person name="Wagner D."/>
        </authorList>
    </citation>
    <scope>NUCLEOTIDE SEQUENCE [LARGE SCALE GENOMIC DNA]</scope>
    <source>
        <strain evidence="2 3">MSMB1960WGS</strain>
    </source>
</reference>
<evidence type="ECO:0000313" key="3">
    <source>
        <dbReference type="Proteomes" id="UP000068603"/>
    </source>
</evidence>
<dbReference type="EMBL" id="LPHB01000072">
    <property type="protein sequence ID" value="KWA54975.1"/>
    <property type="molecule type" value="Genomic_DNA"/>
</dbReference>
<proteinExistence type="predicted"/>